<dbReference type="AlphaFoldDB" id="A0A0F6MMA3"/>
<dbReference type="InterPro" id="IPR003439">
    <property type="entry name" value="ABC_transporter-like_ATP-bd"/>
</dbReference>
<dbReference type="GeneID" id="2740522"/>
<dbReference type="SUPFAM" id="SSF52540">
    <property type="entry name" value="P-loop containing nucleoside triphosphate hydrolases"/>
    <property type="match status" value="1"/>
</dbReference>
<proteinExistence type="inferred from homology"/>
<evidence type="ECO:0000256" key="3">
    <source>
        <dbReference type="ARBA" id="ARBA00022741"/>
    </source>
</evidence>
<dbReference type="PROSITE" id="PS50893">
    <property type="entry name" value="ABC_TRANSPORTER_2"/>
    <property type="match status" value="1"/>
</dbReference>
<reference evidence="6" key="1">
    <citation type="submission" date="2012-01" db="EMBL/GenBank/DDBJ databases">
        <title>The Genome Sequence of Treponema denticola OTK.</title>
        <authorList>
            <consortium name="The Broad Institute Genome Sequencing Platform"/>
            <person name="Earl A."/>
            <person name="Ward D."/>
            <person name="Feldgarden M."/>
            <person name="Gevers D."/>
            <person name="Blanton J.M."/>
            <person name="Fenno C.J."/>
            <person name="Baranova O.V."/>
            <person name="Mathney J."/>
            <person name="Dewhirst F.E."/>
            <person name="Izard J."/>
            <person name="Young S.K."/>
            <person name="Zeng Q."/>
            <person name="Gargeya S."/>
            <person name="Fitzgerald M."/>
            <person name="Haas B."/>
            <person name="Abouelleil A."/>
            <person name="Alvarado L."/>
            <person name="Arachchi H.M."/>
            <person name="Berlin A."/>
            <person name="Chapman S.B."/>
            <person name="Gearin G."/>
            <person name="Goldberg J."/>
            <person name="Griggs A."/>
            <person name="Gujja S."/>
            <person name="Hansen M."/>
            <person name="Heiman D."/>
            <person name="Howarth C."/>
            <person name="Larimer J."/>
            <person name="Lui A."/>
            <person name="MacDonald P.J.P."/>
            <person name="McCowen C."/>
            <person name="Montmayeur A."/>
            <person name="Murphy C."/>
            <person name="Neiman D."/>
            <person name="Pearson M."/>
            <person name="Priest M."/>
            <person name="Roberts A."/>
            <person name="Saif S."/>
            <person name="Shea T."/>
            <person name="Sisk P."/>
            <person name="Stolte C."/>
            <person name="Sykes S."/>
            <person name="Wortman J."/>
            <person name="Nusbaum C."/>
            <person name="Birren B."/>
        </authorList>
    </citation>
    <scope>NUCLEOTIDE SEQUENCE [LARGE SCALE GENOMIC DNA]</scope>
    <source>
        <strain evidence="6">OTK</strain>
    </source>
</reference>
<keyword evidence="3" id="KW-0547">Nucleotide-binding</keyword>
<dbReference type="RefSeq" id="WP_002681570.1">
    <property type="nucleotide sequence ID" value="NZ_CM001797.1"/>
</dbReference>
<dbReference type="Proteomes" id="UP000011701">
    <property type="component" value="Chromosome"/>
</dbReference>
<protein>
    <recommendedName>
        <fullName evidence="5">ABC transporter domain-containing protein</fullName>
    </recommendedName>
</protein>
<dbReference type="PATRIC" id="fig|999434.4.peg.1689"/>
<evidence type="ECO:0000313" key="6">
    <source>
        <dbReference type="EMBL" id="EMB20170.1"/>
    </source>
</evidence>
<dbReference type="SMART" id="SM00382">
    <property type="entry name" value="AAA"/>
    <property type="match status" value="1"/>
</dbReference>
<dbReference type="InterPro" id="IPR017871">
    <property type="entry name" value="ABC_transporter-like_CS"/>
</dbReference>
<evidence type="ECO:0000256" key="1">
    <source>
        <dbReference type="ARBA" id="ARBA00005417"/>
    </source>
</evidence>
<dbReference type="Pfam" id="PF00005">
    <property type="entry name" value="ABC_tran"/>
    <property type="match status" value="1"/>
</dbReference>
<sequence>MNNEFYLSDENTEVKKLSEKSIQDILSEYPFIEDFINENRLIEIGILKNKEQTLKDFLQSLSDEVCEEEAINREELYSAFFEYIIQMKSFLNLENANEVHNLTILPGTNKSGETENFDELTLYTSQIISIVGPTGSGKSRLLADIEWTAQKDTPTNRSILINGKTPDKTIRFSVNNKLVAQLSQNMNFVMDLSVKEFIELHAESRLIQNKEDAVKNIIEAANNLAGEKFNLDTPITALSGGQSRALMIADTAILSSSPIVLIDEIENAGIDRKKALELLVSKEKIVLMATHDPALALYADKRIVIKNGGIASVIETSKKEKEILAELEIMDAKIQNMRTRLRAGEELGLTG</sequence>
<keyword evidence="2" id="KW-0813">Transport</keyword>
<dbReference type="PANTHER" id="PTHR43117:SF4">
    <property type="entry name" value="OSMOPROTECTANT IMPORT ATP-BINDING PROTEIN OSMV"/>
    <property type="match status" value="1"/>
</dbReference>
<dbReference type="InterPro" id="IPR003593">
    <property type="entry name" value="AAA+_ATPase"/>
</dbReference>
<comment type="caution">
    <text evidence="6">The sequence shown here is derived from an EMBL/GenBank/DDBJ whole genome shotgun (WGS) entry which is preliminary data.</text>
</comment>
<evidence type="ECO:0000256" key="2">
    <source>
        <dbReference type="ARBA" id="ARBA00022448"/>
    </source>
</evidence>
<dbReference type="PANTHER" id="PTHR43117">
    <property type="entry name" value="OSMOPROTECTANT IMPORT ATP-BINDING PROTEIN OSMV"/>
    <property type="match status" value="1"/>
</dbReference>
<dbReference type="EMBL" id="AGDY01000009">
    <property type="protein sequence ID" value="EMB20170.1"/>
    <property type="molecule type" value="Genomic_DNA"/>
</dbReference>
<name>A0A0F6MMA3_TREDN</name>
<accession>A0A0F6MMA3</accession>
<comment type="similarity">
    <text evidence="1">Belongs to the ABC transporter superfamily.</text>
</comment>
<evidence type="ECO:0000256" key="4">
    <source>
        <dbReference type="ARBA" id="ARBA00022840"/>
    </source>
</evidence>
<dbReference type="GO" id="GO:0016887">
    <property type="term" value="F:ATP hydrolysis activity"/>
    <property type="evidence" value="ECO:0007669"/>
    <property type="project" value="InterPro"/>
</dbReference>
<dbReference type="HOGENOM" id="CLU_072513_0_0_12"/>
<feature type="domain" description="ABC transporter" evidence="5">
    <location>
        <begin position="91"/>
        <end position="332"/>
    </location>
</feature>
<dbReference type="PROSITE" id="PS00211">
    <property type="entry name" value="ABC_TRANSPORTER_1"/>
    <property type="match status" value="1"/>
</dbReference>
<keyword evidence="4" id="KW-0067">ATP-binding</keyword>
<dbReference type="InterPro" id="IPR027417">
    <property type="entry name" value="P-loop_NTPase"/>
</dbReference>
<dbReference type="GO" id="GO:0005524">
    <property type="term" value="F:ATP binding"/>
    <property type="evidence" value="ECO:0007669"/>
    <property type="project" value="UniProtKB-KW"/>
</dbReference>
<organism evidence="6">
    <name type="scientific">Treponema denticola OTK</name>
    <dbReference type="NCBI Taxonomy" id="999434"/>
    <lineage>
        <taxon>Bacteria</taxon>
        <taxon>Pseudomonadati</taxon>
        <taxon>Spirochaetota</taxon>
        <taxon>Spirochaetia</taxon>
        <taxon>Spirochaetales</taxon>
        <taxon>Treponemataceae</taxon>
        <taxon>Treponema</taxon>
    </lineage>
</organism>
<gene>
    <name evidence="6" type="ORF">HMPREF9723_01630</name>
</gene>
<dbReference type="Gene3D" id="3.40.50.300">
    <property type="entry name" value="P-loop containing nucleotide triphosphate hydrolases"/>
    <property type="match status" value="1"/>
</dbReference>
<evidence type="ECO:0000259" key="5">
    <source>
        <dbReference type="PROSITE" id="PS50893"/>
    </source>
</evidence>